<accession>A0AAX3LEK9</accession>
<keyword evidence="1" id="KW-0472">Membrane</keyword>
<feature type="transmembrane region" description="Helical" evidence="1">
    <location>
        <begin position="87"/>
        <end position="113"/>
    </location>
</feature>
<evidence type="ECO:0000256" key="1">
    <source>
        <dbReference type="SAM" id="Phobius"/>
    </source>
</evidence>
<dbReference type="AlphaFoldDB" id="A0AAX3LEK9"/>
<dbReference type="EMBL" id="CP116347">
    <property type="protein sequence ID" value="WCE14722.1"/>
    <property type="molecule type" value="Genomic_DNA"/>
</dbReference>
<keyword evidence="1" id="KW-1133">Transmembrane helix</keyword>
<name>A0AAX3LEK9_9ENTR</name>
<protein>
    <submittedName>
        <fullName evidence="2">Uncharacterized protein</fullName>
    </submittedName>
</protein>
<keyword evidence="1" id="KW-0812">Transmembrane</keyword>
<evidence type="ECO:0000313" key="2">
    <source>
        <dbReference type="EMBL" id="WCE14722.1"/>
    </source>
</evidence>
<evidence type="ECO:0000313" key="3">
    <source>
        <dbReference type="Proteomes" id="UP001210538"/>
    </source>
</evidence>
<organism evidence="2 3">
    <name type="scientific">Enterobacter ludwigii</name>
    <dbReference type="NCBI Taxonomy" id="299767"/>
    <lineage>
        <taxon>Bacteria</taxon>
        <taxon>Pseudomonadati</taxon>
        <taxon>Pseudomonadota</taxon>
        <taxon>Gammaproteobacteria</taxon>
        <taxon>Enterobacterales</taxon>
        <taxon>Enterobacteriaceae</taxon>
        <taxon>Enterobacter</taxon>
        <taxon>Enterobacter cloacae complex</taxon>
    </lineage>
</organism>
<dbReference type="RefSeq" id="WP_088543773.1">
    <property type="nucleotide sequence ID" value="NZ_CP116347.1"/>
</dbReference>
<feature type="transmembrane region" description="Helical" evidence="1">
    <location>
        <begin position="12"/>
        <end position="31"/>
    </location>
</feature>
<gene>
    <name evidence="2" type="ORF">PHA72_07615</name>
</gene>
<keyword evidence="3" id="KW-1185">Reference proteome</keyword>
<dbReference type="Proteomes" id="UP001210538">
    <property type="component" value="Chromosome"/>
</dbReference>
<proteinExistence type="predicted"/>
<sequence>MTITEATFKRTFTGSKALAILSIIGGALVMLNVRHEDGYTSTFMGDSVVFVLGMIATVLYGWVGMLVGLLTVPIANMFNIQSDKVRLLLSIGFWFIFSWAIYIVGFIVTYMVIGDDEYTLMELKPALAVATLIVAGIHTGLFKEMLKK</sequence>
<feature type="transmembrane region" description="Helical" evidence="1">
    <location>
        <begin position="51"/>
        <end position="75"/>
    </location>
</feature>
<feature type="transmembrane region" description="Helical" evidence="1">
    <location>
        <begin position="125"/>
        <end position="142"/>
    </location>
</feature>
<reference evidence="2 3" key="1">
    <citation type="submission" date="2023-01" db="EMBL/GenBank/DDBJ databases">
        <title>Genome sequence resource and annotation of Enterobacter ludwigii, an economically important pathogen of seedling wilt with strawberry.</title>
        <authorList>
            <person name="Xie Y."/>
        </authorList>
    </citation>
    <scope>NUCLEOTIDE SEQUENCE [LARGE SCALE GENOMIC DNA]</scope>
    <source>
        <strain evidence="2 3">CM-TZ4</strain>
    </source>
</reference>